<dbReference type="GO" id="GO:0006571">
    <property type="term" value="P:tyrosine biosynthetic process"/>
    <property type="evidence" value="ECO:0007669"/>
    <property type="project" value="InterPro"/>
</dbReference>
<sequence>MIATIVGTGLIGGSLAISLKEKGVANWIIGVDQSAENLRKAQELKIIDEGAVSIEDAMQRSQLIILAIPVDGLLKVLPSILDKAGPQHVIMDVGSTKEKILQLVAGHSKRGRFVAAHPMAGTEYSGPEAAIKNLFTQKTMVLCDVKNSAEDALEIVEDMVDKLQMRLVYMNAEEHDLHTAYVSHISHITSFALALTVLEKEKEQGRIFELASGGFESTVRLAKSSPDMWVPIFKHNRNNVLDVLEEHIHQLEQMKQLLEKEDYETFYKLIQKSNKIRKILK</sequence>
<evidence type="ECO:0000313" key="3">
    <source>
        <dbReference type="EMBL" id="MVT10159.1"/>
    </source>
</evidence>
<protein>
    <submittedName>
        <fullName evidence="3">Prephenate dehydrogenase</fullName>
        <ecNumber evidence="3">1.3.1.12</ecNumber>
    </submittedName>
</protein>
<dbReference type="RefSeq" id="WP_157307599.1">
    <property type="nucleotide sequence ID" value="NZ_WRXN01000007.1"/>
</dbReference>
<dbReference type="GO" id="GO:0008977">
    <property type="term" value="F:prephenate dehydrogenase (NAD+) activity"/>
    <property type="evidence" value="ECO:0007669"/>
    <property type="project" value="UniProtKB-EC"/>
</dbReference>
<accession>A0A7K1U732</accession>
<evidence type="ECO:0000256" key="1">
    <source>
        <dbReference type="ARBA" id="ARBA00023002"/>
    </source>
</evidence>
<evidence type="ECO:0000313" key="4">
    <source>
        <dbReference type="Proteomes" id="UP000461730"/>
    </source>
</evidence>
<feature type="domain" description="Prephenate/arogenate dehydrogenase" evidence="2">
    <location>
        <begin position="1"/>
        <end position="281"/>
    </location>
</feature>
<keyword evidence="1 3" id="KW-0560">Oxidoreductase</keyword>
<dbReference type="Gene3D" id="1.10.3660.10">
    <property type="entry name" value="6-phosphogluconate dehydrogenase C-terminal like domain"/>
    <property type="match status" value="1"/>
</dbReference>
<dbReference type="GO" id="GO:0070403">
    <property type="term" value="F:NAD+ binding"/>
    <property type="evidence" value="ECO:0007669"/>
    <property type="project" value="InterPro"/>
</dbReference>
<dbReference type="PANTHER" id="PTHR21363:SF0">
    <property type="entry name" value="PREPHENATE DEHYDROGENASE [NADP(+)]"/>
    <property type="match status" value="1"/>
</dbReference>
<dbReference type="PANTHER" id="PTHR21363">
    <property type="entry name" value="PREPHENATE DEHYDROGENASE"/>
    <property type="match status" value="1"/>
</dbReference>
<dbReference type="Proteomes" id="UP000461730">
    <property type="component" value="Unassembled WGS sequence"/>
</dbReference>
<keyword evidence="4" id="KW-1185">Reference proteome</keyword>
<dbReference type="Pfam" id="PF20463">
    <property type="entry name" value="PDH_C"/>
    <property type="match status" value="1"/>
</dbReference>
<dbReference type="SUPFAM" id="SSF51735">
    <property type="entry name" value="NAD(P)-binding Rossmann-fold domains"/>
    <property type="match status" value="1"/>
</dbReference>
<gene>
    <name evidence="3" type="ORF">GO493_17945</name>
</gene>
<dbReference type="EC" id="1.3.1.12" evidence="3"/>
<dbReference type="Pfam" id="PF02153">
    <property type="entry name" value="PDH_N"/>
    <property type="match status" value="1"/>
</dbReference>
<dbReference type="PROSITE" id="PS51176">
    <property type="entry name" value="PDH_ADH"/>
    <property type="match status" value="1"/>
</dbReference>
<dbReference type="AlphaFoldDB" id="A0A7K1U732"/>
<dbReference type="EMBL" id="WRXN01000007">
    <property type="protein sequence ID" value="MVT10159.1"/>
    <property type="molecule type" value="Genomic_DNA"/>
</dbReference>
<dbReference type="InterPro" id="IPR036291">
    <property type="entry name" value="NAD(P)-bd_dom_sf"/>
</dbReference>
<evidence type="ECO:0000259" key="2">
    <source>
        <dbReference type="PROSITE" id="PS51176"/>
    </source>
</evidence>
<comment type="caution">
    <text evidence="3">The sequence shown here is derived from an EMBL/GenBank/DDBJ whole genome shotgun (WGS) entry which is preliminary data.</text>
</comment>
<dbReference type="GO" id="GO:0004665">
    <property type="term" value="F:prephenate dehydrogenase (NADP+) activity"/>
    <property type="evidence" value="ECO:0007669"/>
    <property type="project" value="InterPro"/>
</dbReference>
<dbReference type="NCBIfam" id="NF006307">
    <property type="entry name" value="PRK08507.1"/>
    <property type="match status" value="1"/>
</dbReference>
<name>A0A7K1U732_9BACT</name>
<dbReference type="InterPro" id="IPR008927">
    <property type="entry name" value="6-PGluconate_DH-like_C_sf"/>
</dbReference>
<dbReference type="InterPro" id="IPR003099">
    <property type="entry name" value="Prephen_DH"/>
</dbReference>
<dbReference type="InterPro" id="IPR046826">
    <property type="entry name" value="PDH_N"/>
</dbReference>
<dbReference type="SUPFAM" id="SSF48179">
    <property type="entry name" value="6-phosphogluconate dehydrogenase C-terminal domain-like"/>
    <property type="match status" value="1"/>
</dbReference>
<proteinExistence type="predicted"/>
<dbReference type="Gene3D" id="3.40.50.720">
    <property type="entry name" value="NAD(P)-binding Rossmann-like Domain"/>
    <property type="match status" value="1"/>
</dbReference>
<reference evidence="3 4" key="1">
    <citation type="submission" date="2019-12" db="EMBL/GenBank/DDBJ databases">
        <title>Chitinophaga sp. strain ysch24 (GDMCC 1.1355), whole genome shotgun sequence.</title>
        <authorList>
            <person name="Zhang X."/>
        </authorList>
    </citation>
    <scope>NUCLEOTIDE SEQUENCE [LARGE SCALE GENOMIC DNA]</scope>
    <source>
        <strain evidence="4">ysch24</strain>
    </source>
</reference>
<dbReference type="FunFam" id="3.40.50.720:FF:000208">
    <property type="entry name" value="Prephenate dehydrogenase"/>
    <property type="match status" value="1"/>
</dbReference>
<organism evidence="3 4">
    <name type="scientific">Chitinophaga tropicalis</name>
    <dbReference type="NCBI Taxonomy" id="2683588"/>
    <lineage>
        <taxon>Bacteria</taxon>
        <taxon>Pseudomonadati</taxon>
        <taxon>Bacteroidota</taxon>
        <taxon>Chitinophagia</taxon>
        <taxon>Chitinophagales</taxon>
        <taxon>Chitinophagaceae</taxon>
        <taxon>Chitinophaga</taxon>
    </lineage>
</organism>
<dbReference type="InterPro" id="IPR046825">
    <property type="entry name" value="PDH_C"/>
</dbReference>
<dbReference type="InterPro" id="IPR050812">
    <property type="entry name" value="Preph/Arog_dehydrog"/>
</dbReference>